<keyword evidence="15" id="KW-1185">Reference proteome</keyword>
<feature type="binding site" evidence="10">
    <location>
        <position position="1421"/>
    </location>
    <ligand>
        <name>Zn(2+)</name>
        <dbReference type="ChEBI" id="CHEBI:29105"/>
        <label>1</label>
    </ligand>
</feature>
<keyword evidence="6 10" id="KW-0479">Metal-binding</keyword>
<comment type="similarity">
    <text evidence="1">In the N-terminal section; belongs to the RNA polymerase beta chain family.</text>
</comment>
<evidence type="ECO:0000256" key="11">
    <source>
        <dbReference type="RuleBase" id="RU004279"/>
    </source>
</evidence>
<feature type="binding site" evidence="10">
    <location>
        <position position="1813"/>
    </location>
    <ligand>
        <name>Mg(2+)</name>
        <dbReference type="ChEBI" id="CHEBI:18420"/>
    </ligand>
</feature>
<dbReference type="InterPro" id="IPR007083">
    <property type="entry name" value="RNA_pol_Rpb1_4"/>
</dbReference>
<proteinExistence type="inferred from homology"/>
<dbReference type="InterPro" id="IPR007644">
    <property type="entry name" value="RNA_pol_bsu_protrusion"/>
</dbReference>
<dbReference type="InterPro" id="IPR000722">
    <property type="entry name" value="RNA_pol_asu"/>
</dbReference>
<dbReference type="InterPro" id="IPR012754">
    <property type="entry name" value="DNA-dir_RpoC_beta_prime_bact"/>
</dbReference>
<dbReference type="GO" id="GO:0003899">
    <property type="term" value="F:DNA-directed RNA polymerase activity"/>
    <property type="evidence" value="ECO:0007669"/>
    <property type="project" value="UniProtKB-UniRule"/>
</dbReference>
<dbReference type="Gene3D" id="1.10.274.100">
    <property type="entry name" value="RNA polymerase Rpb1, domain 3"/>
    <property type="match status" value="2"/>
</dbReference>
<dbReference type="InterPro" id="IPR007120">
    <property type="entry name" value="DNA-dir_RNAP_su2_dom"/>
</dbReference>
<keyword evidence="5 9" id="KW-0548">Nucleotidyltransferase</keyword>
<dbReference type="GO" id="GO:0000287">
    <property type="term" value="F:magnesium ion binding"/>
    <property type="evidence" value="ECO:0007669"/>
    <property type="project" value="UniProtKB-UniRule"/>
</dbReference>
<dbReference type="InterPro" id="IPR042102">
    <property type="entry name" value="RNA_pol_Rpb1_3_sf"/>
</dbReference>
<dbReference type="Gene3D" id="2.30.150.10">
    <property type="entry name" value="DNA-directed RNA polymerase, beta subunit, external 1 domain"/>
    <property type="match status" value="1"/>
</dbReference>
<dbReference type="InterPro" id="IPR038120">
    <property type="entry name" value="Rpb1_funnel_sf"/>
</dbReference>
<comment type="similarity">
    <text evidence="2">In the C-terminal section; belongs to the RNA polymerase beta' chain family.</text>
</comment>
<comment type="subunit">
    <text evidence="9 12">The RNAP catalytic core consists of 2 alpha, 1 beta, 1 beta' and 1 omega subunit. When a sigma factor is associated with the core the holoenzyme is formed, which can initiate transcription.</text>
</comment>
<dbReference type="InterPro" id="IPR019462">
    <property type="entry name" value="DNA-dir_RNA_pol_bsu_external_1"/>
</dbReference>
<dbReference type="Pfam" id="PF04998">
    <property type="entry name" value="RNA_pol_Rpb1_5"/>
    <property type="match status" value="1"/>
</dbReference>
<evidence type="ECO:0000256" key="12">
    <source>
        <dbReference type="RuleBase" id="RU363031"/>
    </source>
</evidence>
<dbReference type="Gene3D" id="2.40.270.10">
    <property type="entry name" value="DNA-directed RNA polymerase, subunit 2, domain 6"/>
    <property type="match status" value="1"/>
</dbReference>
<dbReference type="Pfam" id="PF04565">
    <property type="entry name" value="RNA_pol_Rpb2_3"/>
    <property type="match status" value="1"/>
</dbReference>
<dbReference type="InterPro" id="IPR007080">
    <property type="entry name" value="RNA_pol_Rpb1_1"/>
</dbReference>
<feature type="binding site" evidence="10">
    <location>
        <position position="1439"/>
    </location>
    <ligand>
        <name>Zn(2+)</name>
        <dbReference type="ChEBI" id="CHEBI:29105"/>
        <label>1</label>
    </ligand>
</feature>
<evidence type="ECO:0000256" key="8">
    <source>
        <dbReference type="ARBA" id="ARBA00048552"/>
    </source>
</evidence>
<feature type="binding site" evidence="10">
    <location>
        <position position="2231"/>
    </location>
    <ligand>
        <name>Zn(2+)</name>
        <dbReference type="ChEBI" id="CHEBI:29105"/>
        <label>2</label>
    </ligand>
</feature>
<dbReference type="Gene3D" id="1.10.150.390">
    <property type="match status" value="1"/>
</dbReference>
<feature type="binding site" evidence="10">
    <location>
        <position position="2223"/>
    </location>
    <ligand>
        <name>Zn(2+)</name>
        <dbReference type="ChEBI" id="CHEBI:29105"/>
        <label>2</label>
    </ligand>
</feature>
<comment type="similarity">
    <text evidence="9 12">Belongs to the RNA polymerase beta chain family.</text>
</comment>
<dbReference type="GO" id="GO:0006351">
    <property type="term" value="P:DNA-templated transcription"/>
    <property type="evidence" value="ECO:0007669"/>
    <property type="project" value="UniProtKB-UniRule"/>
</dbReference>
<accession>A0A5C0UD17</accession>
<dbReference type="SMART" id="SM00663">
    <property type="entry name" value="RPOLA_N"/>
    <property type="match status" value="1"/>
</dbReference>
<dbReference type="InterPro" id="IPR007081">
    <property type="entry name" value="RNA_pol_Rpb1_5"/>
</dbReference>
<dbReference type="Proteomes" id="UP000325155">
    <property type="component" value="Chromosome"/>
</dbReference>
<keyword evidence="10" id="KW-0460">Magnesium</keyword>
<feature type="binding site" evidence="10">
    <location>
        <position position="1436"/>
    </location>
    <ligand>
        <name>Zn(2+)</name>
        <dbReference type="ChEBI" id="CHEBI:29105"/>
        <label>1</label>
    </ligand>
</feature>
<dbReference type="Gene3D" id="1.10.40.90">
    <property type="match status" value="1"/>
</dbReference>
<dbReference type="OrthoDB" id="9815296at2"/>
<keyword evidence="7 9" id="KW-0804">Transcription</keyword>
<dbReference type="GO" id="GO:0003677">
    <property type="term" value="F:DNA binding"/>
    <property type="evidence" value="ECO:0007669"/>
    <property type="project" value="UniProtKB-UniRule"/>
</dbReference>
<feature type="binding site" evidence="10">
    <location>
        <position position="2234"/>
    </location>
    <ligand>
        <name>Zn(2+)</name>
        <dbReference type="ChEBI" id="CHEBI:29105"/>
        <label>2</label>
    </ligand>
</feature>
<comment type="similarity">
    <text evidence="10 11">Belongs to the RNA polymerase beta' chain family.</text>
</comment>
<feature type="binding site" evidence="10">
    <location>
        <position position="1815"/>
    </location>
    <ligand>
        <name>Mg(2+)</name>
        <dbReference type="ChEBI" id="CHEBI:18420"/>
    </ligand>
</feature>
<dbReference type="Pfam" id="PF00562">
    <property type="entry name" value="RNA_pol_Rpb2_6"/>
    <property type="match status" value="1"/>
</dbReference>
<dbReference type="InterPro" id="IPR006592">
    <property type="entry name" value="RNA_pol_N"/>
</dbReference>
<organism evidence="14 15">
    <name type="scientific">Candidatus Cytomitobacter indipagum</name>
    <dbReference type="NCBI Taxonomy" id="2601575"/>
    <lineage>
        <taxon>Bacteria</taxon>
        <taxon>Pseudomonadati</taxon>
        <taxon>Pseudomonadota</taxon>
        <taxon>Alphaproteobacteria</taxon>
        <taxon>Holosporales</taxon>
        <taxon>Holosporaceae</taxon>
        <taxon>Candidatus Cytomitobacter</taxon>
    </lineage>
</organism>
<dbReference type="PANTHER" id="PTHR19376">
    <property type="entry name" value="DNA-DIRECTED RNA POLYMERASE"/>
    <property type="match status" value="1"/>
</dbReference>
<evidence type="ECO:0000256" key="2">
    <source>
        <dbReference type="ARBA" id="ARBA00009839"/>
    </source>
</evidence>
<dbReference type="CDD" id="cd01609">
    <property type="entry name" value="RNAP_beta'_N"/>
    <property type="match status" value="1"/>
</dbReference>
<dbReference type="Gene3D" id="3.90.1100.10">
    <property type="match status" value="2"/>
</dbReference>
<feature type="binding site" evidence="10">
    <location>
        <position position="1423"/>
    </location>
    <ligand>
        <name>Zn(2+)</name>
        <dbReference type="ChEBI" id="CHEBI:29105"/>
        <label>1</label>
    </ligand>
</feature>
<evidence type="ECO:0000256" key="1">
    <source>
        <dbReference type="ARBA" id="ARBA00007616"/>
    </source>
</evidence>
<dbReference type="InterPro" id="IPR042107">
    <property type="entry name" value="DNA-dir_RNA_pol_bsu_ext_1_sf"/>
</dbReference>
<dbReference type="Gene3D" id="2.40.50.100">
    <property type="match status" value="4"/>
</dbReference>
<dbReference type="Pfam" id="PF00623">
    <property type="entry name" value="RNA_pol_Rpb1_2"/>
    <property type="match status" value="1"/>
</dbReference>
<dbReference type="Pfam" id="PF04560">
    <property type="entry name" value="RNA_pol_Rpb2_7"/>
    <property type="match status" value="1"/>
</dbReference>
<protein>
    <recommendedName>
        <fullName evidence="9 10">Multifunctional fusion protein</fullName>
    </recommendedName>
    <domain>
        <recommendedName>
            <fullName evidence="9">DNA-directed RNA polymerase subunit beta</fullName>
            <shortName evidence="9">RNAP subunit beta</shortName>
            <ecNumber evidence="9">2.7.7.6</ecNumber>
        </recommendedName>
        <alternativeName>
            <fullName evidence="9">RNA polymerase subunit beta</fullName>
        </alternativeName>
        <alternativeName>
            <fullName evidence="9">Transcriptase subunit beta</fullName>
        </alternativeName>
    </domain>
    <domain>
        <recommendedName>
            <fullName evidence="10">DNA-directed RNA polymerase subunit beta'</fullName>
            <shortName evidence="10">RNAP subunit beta'</shortName>
        </recommendedName>
        <alternativeName>
            <fullName evidence="10">RNA polymerase subunit beta'</fullName>
        </alternativeName>
        <alternativeName>
            <fullName evidence="10">Transcriptase subunit beta'</fullName>
        </alternativeName>
    </domain>
</protein>
<feature type="binding site" evidence="10">
    <location>
        <position position="1817"/>
    </location>
    <ligand>
        <name>Mg(2+)</name>
        <dbReference type="ChEBI" id="CHEBI:18420"/>
    </ligand>
</feature>
<keyword evidence="4 9" id="KW-0808">Transferase</keyword>
<dbReference type="GO" id="GO:0032549">
    <property type="term" value="F:ribonucleoside binding"/>
    <property type="evidence" value="ECO:0007669"/>
    <property type="project" value="InterPro"/>
</dbReference>
<dbReference type="KEGG" id="cip:FZC35_00515"/>
<dbReference type="InterPro" id="IPR007066">
    <property type="entry name" value="RNA_pol_Rpb1_3"/>
</dbReference>
<evidence type="ECO:0000256" key="7">
    <source>
        <dbReference type="ARBA" id="ARBA00023163"/>
    </source>
</evidence>
<feature type="domain" description="RNA polymerase N-terminal" evidence="13">
    <location>
        <begin position="1587"/>
        <end position="1867"/>
    </location>
</feature>
<dbReference type="Pfam" id="PF04997">
    <property type="entry name" value="RNA_pol_Rpb1_1"/>
    <property type="match status" value="1"/>
</dbReference>
<evidence type="ECO:0000313" key="14">
    <source>
        <dbReference type="EMBL" id="QEK37868.1"/>
    </source>
</evidence>
<dbReference type="Gene3D" id="3.90.1800.10">
    <property type="entry name" value="RNA polymerase alpha subunit dimerisation domain"/>
    <property type="match status" value="1"/>
</dbReference>
<dbReference type="InterPro" id="IPR007641">
    <property type="entry name" value="RNA_pol_Rpb2_7"/>
</dbReference>
<gene>
    <name evidence="10 14" type="primary">rpoC</name>
    <name evidence="9" type="synonym">rpoB</name>
    <name evidence="14" type="ORF">FZC35_00515</name>
</gene>
<dbReference type="Pfam" id="PF04983">
    <property type="entry name" value="RNA_pol_Rpb1_3"/>
    <property type="match status" value="1"/>
</dbReference>
<dbReference type="Pfam" id="PF10385">
    <property type="entry name" value="RNA_pol_Rpb2_45"/>
    <property type="match status" value="1"/>
</dbReference>
<name>A0A5C0UD17_9PROT</name>
<dbReference type="InterPro" id="IPR015712">
    <property type="entry name" value="DNA-dir_RNA_pol_su2"/>
</dbReference>
<keyword evidence="10" id="KW-0862">Zinc</keyword>
<dbReference type="CDD" id="cd00653">
    <property type="entry name" value="RNA_pol_B_RPB2"/>
    <property type="match status" value="1"/>
</dbReference>
<evidence type="ECO:0000259" key="13">
    <source>
        <dbReference type="SMART" id="SM00663"/>
    </source>
</evidence>
<dbReference type="Pfam" id="PF04563">
    <property type="entry name" value="RNA_pol_Rpb2_1"/>
    <property type="match status" value="1"/>
</dbReference>
<dbReference type="EMBL" id="CP043315">
    <property type="protein sequence ID" value="QEK37868.1"/>
    <property type="molecule type" value="Genomic_DNA"/>
</dbReference>
<dbReference type="InterPro" id="IPR007642">
    <property type="entry name" value="RNA_pol_Rpb2_2"/>
</dbReference>
<dbReference type="GO" id="GO:0008270">
    <property type="term" value="F:zinc ion binding"/>
    <property type="evidence" value="ECO:0007669"/>
    <property type="project" value="UniProtKB-UniRule"/>
</dbReference>
<dbReference type="InterPro" id="IPR037033">
    <property type="entry name" value="DNA-dir_RNAP_su2_hyb_sf"/>
</dbReference>
<dbReference type="SUPFAM" id="SSF64484">
    <property type="entry name" value="beta and beta-prime subunits of DNA dependent RNA-polymerase"/>
    <property type="match status" value="2"/>
</dbReference>
<comment type="cofactor">
    <cofactor evidence="10">
        <name>Mg(2+)</name>
        <dbReference type="ChEBI" id="CHEBI:18420"/>
    </cofactor>
    <text evidence="10">Binds 1 Mg(2+) ion per subunit.</text>
</comment>
<evidence type="ECO:0000256" key="10">
    <source>
        <dbReference type="HAMAP-Rule" id="MF_01322"/>
    </source>
</evidence>
<dbReference type="EC" id="2.7.7.6" evidence="9"/>
<dbReference type="HAMAP" id="MF_01321">
    <property type="entry name" value="RNApol_bact_RpoB"/>
    <property type="match status" value="1"/>
</dbReference>
<dbReference type="Gene3D" id="2.40.50.150">
    <property type="match status" value="1"/>
</dbReference>
<comment type="cofactor">
    <cofactor evidence="10">
        <name>Zn(2+)</name>
        <dbReference type="ChEBI" id="CHEBI:29105"/>
    </cofactor>
    <text evidence="10">Binds 2 Zn(2+) ions per subunit.</text>
</comment>
<dbReference type="CDD" id="cd02655">
    <property type="entry name" value="RNAP_beta'_C"/>
    <property type="match status" value="1"/>
</dbReference>
<dbReference type="InterPro" id="IPR010243">
    <property type="entry name" value="RNA_pol_bsu_bac"/>
</dbReference>
<dbReference type="HAMAP" id="MF_01322">
    <property type="entry name" value="RNApol_bact_RpoC"/>
    <property type="match status" value="1"/>
</dbReference>
<evidence type="ECO:0000256" key="5">
    <source>
        <dbReference type="ARBA" id="ARBA00022695"/>
    </source>
</evidence>
<dbReference type="Gene3D" id="1.10.1790.20">
    <property type="match status" value="1"/>
</dbReference>
<dbReference type="InterPro" id="IPR045867">
    <property type="entry name" value="DNA-dir_RpoC_beta_prime"/>
</dbReference>
<comment type="function">
    <text evidence="9 11">DNA-dependent RNA polymerase catalyzes the transcription of DNA into RNA using the four ribonucleoside triphosphates as substrates.</text>
</comment>
<dbReference type="NCBIfam" id="TIGR02013">
    <property type="entry name" value="rpoB"/>
    <property type="match status" value="1"/>
</dbReference>
<comment type="catalytic activity">
    <reaction evidence="8 9 11">
        <text>RNA(n) + a ribonucleoside 5'-triphosphate = RNA(n+1) + diphosphate</text>
        <dbReference type="Rhea" id="RHEA:21248"/>
        <dbReference type="Rhea" id="RHEA-COMP:14527"/>
        <dbReference type="Rhea" id="RHEA-COMP:17342"/>
        <dbReference type="ChEBI" id="CHEBI:33019"/>
        <dbReference type="ChEBI" id="CHEBI:61557"/>
        <dbReference type="ChEBI" id="CHEBI:140395"/>
        <dbReference type="EC" id="2.7.7.6"/>
    </reaction>
</comment>
<dbReference type="PANTHER" id="PTHR19376:SF54">
    <property type="entry name" value="DNA-DIRECTED RNA POLYMERASE SUBUNIT BETA"/>
    <property type="match status" value="1"/>
</dbReference>
<dbReference type="Gene3D" id="3.90.1110.10">
    <property type="entry name" value="RNA polymerase Rpb2, domain 2"/>
    <property type="match status" value="1"/>
</dbReference>
<feature type="binding site" evidence="10">
    <location>
        <position position="2148"/>
    </location>
    <ligand>
        <name>Zn(2+)</name>
        <dbReference type="ChEBI" id="CHEBI:29105"/>
        <label>2</label>
    </ligand>
</feature>
<dbReference type="InterPro" id="IPR007121">
    <property type="entry name" value="RNA_pol_bsu_CS"/>
</dbReference>
<dbReference type="InterPro" id="IPR007645">
    <property type="entry name" value="RNA_pol_Rpb2_3"/>
</dbReference>
<keyword evidence="3 9" id="KW-0240">DNA-directed RNA polymerase</keyword>
<dbReference type="Gene3D" id="4.10.860.120">
    <property type="entry name" value="RNA polymerase II, clamp domain"/>
    <property type="match status" value="1"/>
</dbReference>
<evidence type="ECO:0000256" key="9">
    <source>
        <dbReference type="HAMAP-Rule" id="MF_01321"/>
    </source>
</evidence>
<dbReference type="Pfam" id="PF05000">
    <property type="entry name" value="RNA_pol_Rpb1_4"/>
    <property type="match status" value="1"/>
</dbReference>
<reference evidence="14 15" key="1">
    <citation type="submission" date="2019-08" db="EMBL/GenBank/DDBJ databases">
        <title>Highly reduced genomes of protist endosymbionts show evolutionary convergence.</title>
        <authorList>
            <person name="George E."/>
            <person name="Husnik F."/>
            <person name="Tashyreva D."/>
            <person name="Prokopchuk G."/>
            <person name="Horak A."/>
            <person name="Kwong W.K."/>
            <person name="Lukes J."/>
            <person name="Keeling P.J."/>
        </authorList>
    </citation>
    <scope>NUCLEOTIDE SEQUENCE [LARGE SCALE GENOMIC DNA]</scope>
    <source>
        <strain evidence="14">1605</strain>
    </source>
</reference>
<dbReference type="Gene3D" id="1.10.132.30">
    <property type="match status" value="1"/>
</dbReference>
<dbReference type="InterPro" id="IPR037034">
    <property type="entry name" value="RNA_pol_Rpb2_2_sf"/>
</dbReference>
<dbReference type="InterPro" id="IPR044893">
    <property type="entry name" value="RNA_pol_Rpb1_clamp_domain"/>
</dbReference>
<evidence type="ECO:0000256" key="3">
    <source>
        <dbReference type="ARBA" id="ARBA00022478"/>
    </source>
</evidence>
<dbReference type="PROSITE" id="PS01166">
    <property type="entry name" value="RNA_POL_BETA"/>
    <property type="match status" value="1"/>
</dbReference>
<evidence type="ECO:0000313" key="15">
    <source>
        <dbReference type="Proteomes" id="UP000325155"/>
    </source>
</evidence>
<dbReference type="InterPro" id="IPR014724">
    <property type="entry name" value="RNA_pol_RPB2_OB-fold"/>
</dbReference>
<dbReference type="NCBIfam" id="TIGR02386">
    <property type="entry name" value="rpoC_TIGR"/>
    <property type="match status" value="1"/>
</dbReference>
<dbReference type="Pfam" id="PF04561">
    <property type="entry name" value="RNA_pol_Rpb2_2"/>
    <property type="match status" value="1"/>
</dbReference>
<dbReference type="Gene3D" id="2.40.40.20">
    <property type="match status" value="1"/>
</dbReference>
<dbReference type="NCBIfam" id="NF001616">
    <property type="entry name" value="PRK00405.1"/>
    <property type="match status" value="1"/>
</dbReference>
<evidence type="ECO:0000256" key="4">
    <source>
        <dbReference type="ARBA" id="ARBA00022679"/>
    </source>
</evidence>
<dbReference type="GO" id="GO:0000428">
    <property type="term" value="C:DNA-directed RNA polymerase complex"/>
    <property type="evidence" value="ECO:0007669"/>
    <property type="project" value="UniProtKB-KW"/>
</dbReference>
<evidence type="ECO:0000256" key="6">
    <source>
        <dbReference type="ARBA" id="ARBA00022723"/>
    </source>
</evidence>
<sequence>MSFYKDFIRKSFAKTDESCLLVNDLIRLQRDSYDEFLQANVLPEKRKDKGLQLVLKEFFPIVGMSGHLRLEFCGYDVAEPIFSSLECKRKGLTYSGVISILLRLVVSETDESGKTSVKDIREQSVYIGDLPFMTDAGTFIVNGTERVVVSQMHRSPGVFLDIEKKTGTTGPSHDIHIARIIPYRGSWMDIEFDSSNLLYIRIDKNRKIPLSALLMSCGNEDLSKEGMSKSQILREFYDTVKFEVLEDGLKFNIDFKKLTGSKLDFTIFNEETREVVLKEGELINKSLASKLGKIKNDFFVEKNDIKDIFLCDDIVGELKSATIPSHEELIENNITSFDGIIIDGYHNAPYILDSLNAYSYNNRIEAMVVIYNAMRPGERVKIDVVRSLYRSLFSDPDYYNLSQVGRLKLNQRLNLNSSLECMTLTQDDILETLKALIRLKKGLEPVDDIDSLEFRRVRSVGELVENQCRMAMGRFLKSVKDKMSGLDIESVMPSDLIAHSKSFTGAVRDFFCTSQFSQFMDQTNPLSEISHKRRLSAFGPGGISRERSVLEARGLHATHYGRICPVETPEGQNIGLINSLSIFSKINKFGFIETPYHPVVDGKVQSDIVYFSASEDKMYVIAHADPDIIDDDGNITSSAVKCRYNHDYIISEPKDIQYIDVSPKQIISVASSLIPFVDHNDAGRALMGANMQRQAVPLIEPDAPLIGTGVERSIIHRSAVALYSKRAGEVVRVDSTSIMVKVDGYDIDVYNLRKFEKTNDGTCINQKPTVFVGQMIAEDEMIAEGSSIHNGELSLGKNVKIAFLSWKGGNYEDAVLISSKLVNDFSSIHLEKYEISAREIKQGVEQITRDIPRISEEFLMNLDESGIVNIGAKVKAGDVLVGRVTPKAEGPASADERLLRAIFGDRASDVKDSSLRVPPGFSGTVVDVRVFTRKGMEKNERALVIEHELLKNLQDKKNIEIGILRKSFAGKLSEFIVGQTLSRKIDEFKPGIIIDSSIFAQISETKDLNIFSKSVKGLPKEADELLKSYTSKIESISRKFSREEKKISAGDDLSSGVMVTVQVFLAVERKLQPGDKIAGRHGNKGVVARVLNLEDMPYTSNGEPVDLIFSSLGISSRMNLGQILETHLGWASFNLGKKIKEMLSDVKDGIKPLEELRELIDKVYEDNIEIKSKTDDEISKFAANLTDGIPFSCPAFDGASPEKIGEMLELAGCDSSGQEVLYDGQTGIPFDQKVTVGIMYIMQLHHFVDEKIHARSVGPYSLITQQPLGGKSNLGGQRFGEMEVWALQGYGAAYTIRECLNAKSDDPIGRMEVFQAISQGYNVFDQHGVPESFRVLLYSLRSLCLNVKCLSLIDENLVEQDLSNLSHLDALQISIASPEDIYKWSYGEVTKAETIHYRTLKPDSDGLFSARIFGPIKDYECLCGKYKKFKYKGVVCEKCGVEVTLSKVRRERMGHINLAAPVAHMWFAKSLPSRIGIMLDLSARDLESILNFEKYIVIEPATSPYEKGTLFSEVEYESVLEEYEDEGFEADTGAVALERLLKEIDLEEEVVSINKELDGNPNDTKRKNLIRKLKILEGFRNSGTRPELCIMRVLPVLPPELRPLVTLEGGRFASSDINDLMRRVINRNNRLKRLISLSAPMVILRNEIRMLQESIDALFDNERKSRPITHANSKRQYKSLAYSLKGKRGMFRQNLLGKRVDYSGRSVIVVGPELKLDQCGVPKEMALELFKPFVISRLELRGFAATYKIAKTMVEHKRPEVWDVLDECIKDHPVLLNRAPTLHRLGIQAFNPVLVDGKAIRLHPLVCTAYNADFDGDQMAIHIPLSIEAQIEARVLMMSTNCLLNPSNGKAIVKPSKDMVLGLYYLTLMFETEAKIIVRDIAEAEHAMENGKIKISTPIIIEIGDEHESRVVTTTLGRMKVYEITPKHHRIEFAMINRALNTGNIAELVEAVYDHCEKDVAVKFLDQLMGLGFLYATISGASFGKDDLIVPEEKHELIAKTDKLIDEYHQQYMEGIITNEERHNKVTTAWSKCSDSVAELMMNRMSAIKDGRMNSVYMMSDSGARGSDMQIRQISGMRGLISRSDGSIQEDPIKNSFKEGLTVPEFLYASEGGRKGLVDMALKTANSGYLTRRLVGVSQDCVVQHEDCGTEDGITMKSVSQSGRIIVSLGEKVYGRVLTEPVSFVVDGKETSLNVGDIITKDIAEEIDKSDIEEIIVRSPVSCENIDSTVCVKCYGYDLSKSDTVQDGESVGVVAAQSIGEPGTQLTMRTFHFGGAAQNISDDSFIDSNVDGVVIADEIKTIRKSDHYIVMSRNNELKIKTDKKTFTYNVPYGAKLFFGDKDKVSAGSRIAEWDLHNIPILSEVSGHVVYQDLVEGISLKSSVDESTGSSNYIISDWSIVSKKANLQPALKIEIEGSDKENYYGLSINDVILVKNGEFVEAGEIIAARSQGAMKTRDIVGGLPRIEELFEARNPKSIAILSETDGKVSFGKDYRSKKKIIVTSSDGHEQEYVSAKDRYIVVQDGEFVKKGQIIVDGNASHHDMLRILGIEDMANNFIEEVQQVYRMQGITINNKHIEVVLRRMLSQAEIIDPASSTFLTGDIMDIKKINTLNKMLKESKEERIKFRRVLQGITKISTSSGSSFLSAASFQDTARVLTNAALFNEIDWIVGINESIMVGSLIPAGTGAFTRREEISKKEKLQKEFLCN</sequence>